<dbReference type="InterPro" id="IPR007110">
    <property type="entry name" value="Ig-like_dom"/>
</dbReference>
<dbReference type="InterPro" id="IPR013106">
    <property type="entry name" value="Ig_V-set"/>
</dbReference>
<dbReference type="PANTHER" id="PTHR44170">
    <property type="entry name" value="PROTEIN SIDEKICK"/>
    <property type="match status" value="1"/>
</dbReference>
<accession>A0AAU9XZ34</accession>
<dbReference type="InterPro" id="IPR036179">
    <property type="entry name" value="Ig-like_dom_sf"/>
</dbReference>
<dbReference type="FunFam" id="2.60.40.10:FF:000299">
    <property type="entry name" value="protogenin isoform X2"/>
    <property type="match status" value="1"/>
</dbReference>
<dbReference type="InterPro" id="IPR003961">
    <property type="entry name" value="FN3_dom"/>
</dbReference>
<evidence type="ECO:0000256" key="2">
    <source>
        <dbReference type="ARBA" id="ARBA00009588"/>
    </source>
</evidence>
<feature type="domain" description="Ig-like" evidence="13">
    <location>
        <begin position="124"/>
        <end position="210"/>
    </location>
</feature>
<keyword evidence="11" id="KW-0325">Glycoprotein</keyword>
<comment type="similarity">
    <text evidence="2">Belongs to the immunoglobulin superfamily. DCC family.</text>
</comment>
<dbReference type="SMART" id="SM00408">
    <property type="entry name" value="IGc2"/>
    <property type="match status" value="6"/>
</dbReference>
<dbReference type="CDD" id="cd00096">
    <property type="entry name" value="Ig"/>
    <property type="match status" value="2"/>
</dbReference>
<comment type="subcellular location">
    <subcellularLocation>
        <location evidence="1">Cell membrane</location>
    </subcellularLocation>
</comment>
<gene>
    <name evidence="15" type="ORF">PMEA_00035752</name>
</gene>
<evidence type="ECO:0000256" key="12">
    <source>
        <dbReference type="ARBA" id="ARBA00023319"/>
    </source>
</evidence>
<keyword evidence="16" id="KW-1185">Reference proteome</keyword>
<comment type="caution">
    <text evidence="15">The sequence shown here is derived from an EMBL/GenBank/DDBJ whole genome shotgun (WGS) entry which is preliminary data.</text>
</comment>
<dbReference type="PROSITE" id="PS50835">
    <property type="entry name" value="IG_LIKE"/>
    <property type="match status" value="6"/>
</dbReference>
<dbReference type="SMART" id="SM00060">
    <property type="entry name" value="FN3"/>
    <property type="match status" value="4"/>
</dbReference>
<dbReference type="InterPro" id="IPR003599">
    <property type="entry name" value="Ig_sub"/>
</dbReference>
<evidence type="ECO:0000313" key="15">
    <source>
        <dbReference type="EMBL" id="CAH3163872.1"/>
    </source>
</evidence>
<evidence type="ECO:0000256" key="7">
    <source>
        <dbReference type="ARBA" id="ARBA00022889"/>
    </source>
</evidence>
<evidence type="ECO:0000259" key="13">
    <source>
        <dbReference type="PROSITE" id="PS50835"/>
    </source>
</evidence>
<dbReference type="Pfam" id="PF07679">
    <property type="entry name" value="I-set"/>
    <property type="match status" value="4"/>
</dbReference>
<dbReference type="EMBL" id="CALNXJ010000097">
    <property type="protein sequence ID" value="CAH3163872.1"/>
    <property type="molecule type" value="Genomic_DNA"/>
</dbReference>
<dbReference type="InterPro" id="IPR003598">
    <property type="entry name" value="Ig_sub2"/>
</dbReference>
<keyword evidence="9" id="KW-0472">Membrane</keyword>
<keyword evidence="6" id="KW-0677">Repeat</keyword>
<reference evidence="15 16" key="1">
    <citation type="submission" date="2022-05" db="EMBL/GenBank/DDBJ databases">
        <authorList>
            <consortium name="Genoscope - CEA"/>
            <person name="William W."/>
        </authorList>
    </citation>
    <scope>NUCLEOTIDE SEQUENCE [LARGE SCALE GENOMIC DNA]</scope>
</reference>
<dbReference type="Proteomes" id="UP001159428">
    <property type="component" value="Unassembled WGS sequence"/>
</dbReference>
<dbReference type="PANTHER" id="PTHR44170:SF6">
    <property type="entry name" value="CONTACTIN"/>
    <property type="match status" value="1"/>
</dbReference>
<dbReference type="PROSITE" id="PS50853">
    <property type="entry name" value="FN3"/>
    <property type="match status" value="4"/>
</dbReference>
<dbReference type="FunFam" id="2.60.40.10:FF:000005">
    <property type="entry name" value="Neuronal cell adhesion molecule"/>
    <property type="match status" value="1"/>
</dbReference>
<keyword evidence="12" id="KW-0393">Immunoglobulin domain</keyword>
<dbReference type="PRINTS" id="PR01832">
    <property type="entry name" value="VEGFRECEPTOR"/>
</dbReference>
<dbReference type="FunFam" id="2.60.40.10:FF:000028">
    <property type="entry name" value="Neuronal cell adhesion molecule"/>
    <property type="match status" value="2"/>
</dbReference>
<dbReference type="InterPro" id="IPR013098">
    <property type="entry name" value="Ig_I-set"/>
</dbReference>
<keyword evidence="10" id="KW-1015">Disulfide bond</keyword>
<dbReference type="InterPro" id="IPR013783">
    <property type="entry name" value="Ig-like_fold"/>
</dbReference>
<dbReference type="FunFam" id="2.60.40.10:FF:000093">
    <property type="entry name" value="Down syndrome cell adhesion molecule, isoform B"/>
    <property type="match status" value="1"/>
</dbReference>
<dbReference type="GO" id="GO:0030424">
    <property type="term" value="C:axon"/>
    <property type="evidence" value="ECO:0007669"/>
    <property type="project" value="TreeGrafter"/>
</dbReference>
<dbReference type="FunFam" id="2.60.40.10:FF:000107">
    <property type="entry name" value="Myosin, light chain kinase a"/>
    <property type="match status" value="1"/>
</dbReference>
<name>A0AAU9XZ34_9CNID</name>
<dbReference type="SUPFAM" id="SSF49265">
    <property type="entry name" value="Fibronectin type III"/>
    <property type="match status" value="2"/>
</dbReference>
<evidence type="ECO:0000256" key="3">
    <source>
        <dbReference type="ARBA" id="ARBA00022475"/>
    </source>
</evidence>
<dbReference type="GO" id="GO:0098632">
    <property type="term" value="F:cell-cell adhesion mediator activity"/>
    <property type="evidence" value="ECO:0007669"/>
    <property type="project" value="TreeGrafter"/>
</dbReference>
<evidence type="ECO:0000256" key="4">
    <source>
        <dbReference type="ARBA" id="ARBA00022692"/>
    </source>
</evidence>
<dbReference type="GO" id="GO:0005886">
    <property type="term" value="C:plasma membrane"/>
    <property type="evidence" value="ECO:0007669"/>
    <property type="project" value="UniProtKB-SubCell"/>
</dbReference>
<feature type="domain" description="Ig-like" evidence="13">
    <location>
        <begin position="317"/>
        <end position="403"/>
    </location>
</feature>
<feature type="domain" description="Ig-like" evidence="13">
    <location>
        <begin position="590"/>
        <end position="688"/>
    </location>
</feature>
<dbReference type="SUPFAM" id="SSF48726">
    <property type="entry name" value="Immunoglobulin"/>
    <property type="match status" value="6"/>
</dbReference>
<dbReference type="SMART" id="SM00409">
    <property type="entry name" value="IG"/>
    <property type="match status" value="7"/>
</dbReference>
<evidence type="ECO:0000259" key="14">
    <source>
        <dbReference type="PROSITE" id="PS50853"/>
    </source>
</evidence>
<dbReference type="CDD" id="cd00063">
    <property type="entry name" value="FN3"/>
    <property type="match status" value="4"/>
</dbReference>
<evidence type="ECO:0000256" key="10">
    <source>
        <dbReference type="ARBA" id="ARBA00023157"/>
    </source>
</evidence>
<keyword evidence="5" id="KW-0732">Signal</keyword>
<dbReference type="Pfam" id="PF13927">
    <property type="entry name" value="Ig_3"/>
    <property type="match status" value="2"/>
</dbReference>
<feature type="non-terminal residue" evidence="15">
    <location>
        <position position="1115"/>
    </location>
</feature>
<feature type="domain" description="Ig-like" evidence="13">
    <location>
        <begin position="408"/>
        <end position="494"/>
    </location>
</feature>
<evidence type="ECO:0000256" key="8">
    <source>
        <dbReference type="ARBA" id="ARBA00022989"/>
    </source>
</evidence>
<evidence type="ECO:0000256" key="5">
    <source>
        <dbReference type="ARBA" id="ARBA00022729"/>
    </source>
</evidence>
<feature type="domain" description="Ig-like" evidence="13">
    <location>
        <begin position="501"/>
        <end position="587"/>
    </location>
</feature>
<dbReference type="InterPro" id="IPR036116">
    <property type="entry name" value="FN3_sf"/>
</dbReference>
<keyword evidence="8" id="KW-1133">Transmembrane helix</keyword>
<evidence type="ECO:0000313" key="16">
    <source>
        <dbReference type="Proteomes" id="UP001159428"/>
    </source>
</evidence>
<dbReference type="SMART" id="SM00406">
    <property type="entry name" value="IGv"/>
    <property type="match status" value="4"/>
</dbReference>
<feature type="domain" description="Fibronectin type-III" evidence="14">
    <location>
        <begin position="1015"/>
        <end position="1115"/>
    </location>
</feature>
<feature type="non-terminal residue" evidence="15">
    <location>
        <position position="1"/>
    </location>
</feature>
<keyword evidence="7" id="KW-0130">Cell adhesion</keyword>
<dbReference type="Pfam" id="PF00041">
    <property type="entry name" value="fn3"/>
    <property type="match status" value="4"/>
</dbReference>
<organism evidence="15 16">
    <name type="scientific">Pocillopora meandrina</name>
    <dbReference type="NCBI Taxonomy" id="46732"/>
    <lineage>
        <taxon>Eukaryota</taxon>
        <taxon>Metazoa</taxon>
        <taxon>Cnidaria</taxon>
        <taxon>Anthozoa</taxon>
        <taxon>Hexacorallia</taxon>
        <taxon>Scleractinia</taxon>
        <taxon>Astrocoeniina</taxon>
        <taxon>Pocilloporidae</taxon>
        <taxon>Pocillopora</taxon>
    </lineage>
</organism>
<protein>
    <submittedName>
        <fullName evidence="15">Uncharacterized protein</fullName>
    </submittedName>
</protein>
<dbReference type="Gene3D" id="2.60.40.10">
    <property type="entry name" value="Immunoglobulins"/>
    <property type="match status" value="10"/>
</dbReference>
<keyword evidence="4" id="KW-0812">Transmembrane</keyword>
<feature type="domain" description="Ig-like" evidence="13">
    <location>
        <begin position="216"/>
        <end position="313"/>
    </location>
</feature>
<evidence type="ECO:0000256" key="11">
    <source>
        <dbReference type="ARBA" id="ARBA00023180"/>
    </source>
</evidence>
<dbReference type="GO" id="GO:0007411">
    <property type="term" value="P:axon guidance"/>
    <property type="evidence" value="ECO:0007669"/>
    <property type="project" value="TreeGrafter"/>
</dbReference>
<evidence type="ECO:0000256" key="1">
    <source>
        <dbReference type="ARBA" id="ARBA00004236"/>
    </source>
</evidence>
<dbReference type="FunFam" id="2.60.40.10:FF:000032">
    <property type="entry name" value="palladin isoform X1"/>
    <property type="match status" value="2"/>
</dbReference>
<feature type="domain" description="Fibronectin type-III" evidence="14">
    <location>
        <begin position="910"/>
        <end position="1010"/>
    </location>
</feature>
<feature type="domain" description="Fibronectin type-III" evidence="14">
    <location>
        <begin position="805"/>
        <end position="905"/>
    </location>
</feature>
<proteinExistence type="inferred from homology"/>
<feature type="domain" description="Fibronectin type-III" evidence="14">
    <location>
        <begin position="698"/>
        <end position="800"/>
    </location>
</feature>
<evidence type="ECO:0000256" key="6">
    <source>
        <dbReference type="ARBA" id="ARBA00022737"/>
    </source>
</evidence>
<dbReference type="AlphaFoldDB" id="A0AAU9XZ34"/>
<keyword evidence="3" id="KW-1003">Cell membrane</keyword>
<sequence>FLLSGALKFTRTPENSFLALEGDNITLEWRYTFVDGESFLSASFRMGRRKVVDKHNGNRDSKPIIQRAYRRRLHANMTNDYTSITLLAVNRLDKGSYTIEISSLPNADANTSEVEISVLYLDQPNIASTDTRPVEGTAVTFYCNSSGEPQPTTSWTMNGSPLDTNSNSGIFFTDDKKHLTIVNVSRTDSGEYQCVTNNSLGNISSNASILRVQHKPKINPLLQMIHRTEGGEVIIFCNATGNPAPRISWTRNGHSVDTSNSSRMDLSHEGRQLSIKNVSSLLINQSTSRDAGDYTCLVINAVGNSSQKTSIISQELPLMNIHPEGKTPMEGENMTLSCNATGNPEPSISWVKDGFPINSNSRISISHDKQRLTIKNVSRMDSGEYRCVARNRVGNDTSNSKVNVLFRAEIVSHRQVNVTKEERSNLTLFCNATGNPAPIIFWTKDGSSLSNSSRIRFSKHNRLLTISNLNRKDSGHYRCVANNSLGNDTSNVITVDIQCKPAVKDLPERTIFKVGDVVVLTCEATGDPKPSVTWSKDGNTSIPRAQFRNDDHILVIQEVALGDGGIYECRASNIFGQRRTAIVVVIAVEPEVTIDGDHEQYVAKGSDIRLICRHDAFPPVSEVQWIKNGTAISGNTSRLISDSRVTISSFSKSQIQLTITAASLKDGGNYTCRVMNILNSTQDTTLITIVGILVKRIPTQNITVDTKGSRVINISWTVGFDGNCAIKNYTVEISQHDQILKDVVCQGSLSSSTCVVSRLSTTASLTGIFPWTTYNIRVFASNKIGRSNSSPILNVTTDEEEPSSTPQAVTVCATSSKSIFVSWDPVIADDRNGIIKGYIVNHQALPNGYIVAKILNITNEEQNDRQTVTLSNLNEFTNYSIGVLTFTVFGNGPVSVGQVVETLEDKPSGAPQAVTVGVTSSRSISVSWHPVIAEDRNGIIKGYKVNYHALPNNYVVTKFLNISKEQQNKRQTVTLDNLNEFTNYSIGVLAFTLLGNGPASVGQVVETLEDKPSNAPHAVTVSATSSRRISVSWDPIVADGRNGIIRGYIVNYQALPKGYIVAKILNITNEEQNNRQTVTLVGLNEFTNYSIGVLAFTIFGNGPASVGQVVETLED</sequence>
<evidence type="ECO:0000256" key="9">
    <source>
        <dbReference type="ARBA" id="ARBA00023136"/>
    </source>
</evidence>